<evidence type="ECO:0000256" key="1">
    <source>
        <dbReference type="ARBA" id="ARBA00004370"/>
    </source>
</evidence>
<feature type="domain" description="Cadherin" evidence="10">
    <location>
        <begin position="323"/>
        <end position="417"/>
    </location>
</feature>
<feature type="domain" description="Cadherin" evidence="10">
    <location>
        <begin position="257"/>
        <end position="322"/>
    </location>
</feature>
<feature type="region of interest" description="Disordered" evidence="9">
    <location>
        <begin position="78"/>
        <end position="97"/>
    </location>
</feature>
<evidence type="ECO:0000256" key="3">
    <source>
        <dbReference type="ARBA" id="ARBA00022737"/>
    </source>
</evidence>
<organism evidence="11 12">
    <name type="scientific">Leptidea sinapis</name>
    <dbReference type="NCBI Taxonomy" id="189913"/>
    <lineage>
        <taxon>Eukaryota</taxon>
        <taxon>Metazoa</taxon>
        <taxon>Ecdysozoa</taxon>
        <taxon>Arthropoda</taxon>
        <taxon>Hexapoda</taxon>
        <taxon>Insecta</taxon>
        <taxon>Pterygota</taxon>
        <taxon>Neoptera</taxon>
        <taxon>Endopterygota</taxon>
        <taxon>Lepidoptera</taxon>
        <taxon>Glossata</taxon>
        <taxon>Ditrysia</taxon>
        <taxon>Papilionoidea</taxon>
        <taxon>Pieridae</taxon>
        <taxon>Dismorphiinae</taxon>
        <taxon>Leptidea</taxon>
    </lineage>
</organism>
<dbReference type="InterPro" id="IPR015919">
    <property type="entry name" value="Cadherin-like_sf"/>
</dbReference>
<gene>
    <name evidence="11" type="ORF">LSINAPIS_LOCUS14939</name>
</gene>
<keyword evidence="6" id="KW-1133">Transmembrane helix</keyword>
<feature type="domain" description="Cadherin" evidence="10">
    <location>
        <begin position="117"/>
        <end position="229"/>
    </location>
</feature>
<keyword evidence="3" id="KW-0677">Repeat</keyword>
<keyword evidence="2" id="KW-0812">Transmembrane</keyword>
<evidence type="ECO:0000256" key="9">
    <source>
        <dbReference type="SAM" id="MobiDB-lite"/>
    </source>
</evidence>
<dbReference type="GO" id="GO:0005509">
    <property type="term" value="F:calcium ion binding"/>
    <property type="evidence" value="ECO:0007669"/>
    <property type="project" value="UniProtKB-UniRule"/>
</dbReference>
<dbReference type="Gene3D" id="2.60.40.60">
    <property type="entry name" value="Cadherins"/>
    <property type="match status" value="4"/>
</dbReference>
<dbReference type="GO" id="GO:0016020">
    <property type="term" value="C:membrane"/>
    <property type="evidence" value="ECO:0007669"/>
    <property type="project" value="UniProtKB-SubCell"/>
</dbReference>
<dbReference type="PROSITE" id="PS50268">
    <property type="entry name" value="CADHERIN_2"/>
    <property type="match status" value="4"/>
</dbReference>
<dbReference type="InterPro" id="IPR002126">
    <property type="entry name" value="Cadherin-like_dom"/>
</dbReference>
<evidence type="ECO:0000259" key="10">
    <source>
        <dbReference type="PROSITE" id="PS50268"/>
    </source>
</evidence>
<accession>A0A5E4R5R4</accession>
<keyword evidence="7" id="KW-0472">Membrane</keyword>
<keyword evidence="12" id="KW-1185">Reference proteome</keyword>
<dbReference type="EMBL" id="FZQP02006968">
    <property type="protein sequence ID" value="VVD05385.1"/>
    <property type="molecule type" value="Genomic_DNA"/>
</dbReference>
<dbReference type="PANTHER" id="PTHR24025:SF23">
    <property type="entry name" value="NEURAL-CADHERIN"/>
    <property type="match status" value="1"/>
</dbReference>
<dbReference type="GO" id="GO:0005911">
    <property type="term" value="C:cell-cell junction"/>
    <property type="evidence" value="ECO:0007669"/>
    <property type="project" value="TreeGrafter"/>
</dbReference>
<feature type="domain" description="Cadherin" evidence="10">
    <location>
        <begin position="418"/>
        <end position="525"/>
    </location>
</feature>
<keyword evidence="5" id="KW-0130">Cell adhesion</keyword>
<dbReference type="Proteomes" id="UP000324832">
    <property type="component" value="Unassembled WGS sequence"/>
</dbReference>
<comment type="subcellular location">
    <subcellularLocation>
        <location evidence="1">Membrane</location>
    </subcellularLocation>
</comment>
<name>A0A5E4R5R4_9NEOP</name>
<dbReference type="GO" id="GO:0007156">
    <property type="term" value="P:homophilic cell adhesion via plasma membrane adhesion molecules"/>
    <property type="evidence" value="ECO:0007669"/>
    <property type="project" value="InterPro"/>
</dbReference>
<dbReference type="PRINTS" id="PR00205">
    <property type="entry name" value="CADHERIN"/>
</dbReference>
<evidence type="ECO:0000256" key="4">
    <source>
        <dbReference type="ARBA" id="ARBA00022837"/>
    </source>
</evidence>
<dbReference type="InterPro" id="IPR050971">
    <property type="entry name" value="Cadherin-domain_protein"/>
</dbReference>
<dbReference type="SUPFAM" id="SSF49313">
    <property type="entry name" value="Cadherin-like"/>
    <property type="match status" value="5"/>
</dbReference>
<protein>
    <recommendedName>
        <fullName evidence="10">Cadherin domain-containing protein</fullName>
    </recommendedName>
</protein>
<dbReference type="PANTHER" id="PTHR24025">
    <property type="entry name" value="DESMOGLEIN FAMILY MEMBER"/>
    <property type="match status" value="1"/>
</dbReference>
<proteinExistence type="predicted"/>
<dbReference type="SMART" id="SM00112">
    <property type="entry name" value="CA"/>
    <property type="match status" value="3"/>
</dbReference>
<evidence type="ECO:0000256" key="6">
    <source>
        <dbReference type="ARBA" id="ARBA00022989"/>
    </source>
</evidence>
<evidence type="ECO:0000313" key="12">
    <source>
        <dbReference type="Proteomes" id="UP000324832"/>
    </source>
</evidence>
<evidence type="ECO:0000256" key="5">
    <source>
        <dbReference type="ARBA" id="ARBA00022889"/>
    </source>
</evidence>
<evidence type="ECO:0000256" key="7">
    <source>
        <dbReference type="ARBA" id="ARBA00023136"/>
    </source>
</evidence>
<dbReference type="CDD" id="cd11304">
    <property type="entry name" value="Cadherin_repeat"/>
    <property type="match status" value="5"/>
</dbReference>
<evidence type="ECO:0000256" key="8">
    <source>
        <dbReference type="PROSITE-ProRule" id="PRU00043"/>
    </source>
</evidence>
<evidence type="ECO:0000256" key="2">
    <source>
        <dbReference type="ARBA" id="ARBA00022692"/>
    </source>
</evidence>
<reference evidence="11 12" key="1">
    <citation type="submission" date="2017-07" db="EMBL/GenBank/DDBJ databases">
        <authorList>
            <person name="Talla V."/>
            <person name="Backstrom N."/>
        </authorList>
    </citation>
    <scope>NUCLEOTIDE SEQUENCE [LARGE SCALE GENOMIC DNA]</scope>
</reference>
<dbReference type="AlphaFoldDB" id="A0A5E4R5R4"/>
<keyword evidence="4 8" id="KW-0106">Calcium</keyword>
<sequence length="575" mass="61099">MGLHFFYVSWKSVQLGPSADHNTIVTNVWGAGGDPEHSFVVGREDGSLVVARRLRWERAPAYLLTVAVTDGRHTAHQAVRTARPAPHAPHTPHSPAAAPQVNVTVVNDATEGGVWFSRAVYSAEVAEGAAPGARLLRVEAGPRGGAGGVAEGGAARLLYGLRDARRPSDLELFRLHELTGELELAKPLDRQSDAVHELTVWARDQAPRASVSLARVAVRVRGAPAAPAWGRRQWEARVPRGAAPGRLVAPLRAAGALSYSLAGDAAGLFAVDARGDVRLARALPAAGPPDYTLSVRAARGARAAAVPLHVVVLEPDDAPPRFAAASFEWEVREDAARGTLLGAAEARGGAGVRHALAGGGGAFRLAPGGELLLRAPLDYEECARYDLTVTAYNMLAAHGVVRVTVDVDNENDCAPSFSQEAYEATVLLPTARGVAVLQLEAGDRDEPERPELLAYDVLEGDPRGAFWLGPRGLLLVADERALGAAPEHRLRVRVSDGAWAATARVLVRVREPEPAGLAFRHADYFGALLENSTKPVTIAVLDVLGAALNDHIDFQILNPTPGFRVRTLNRLTLHT</sequence>
<evidence type="ECO:0000313" key="11">
    <source>
        <dbReference type="EMBL" id="VVD05385.1"/>
    </source>
</evidence>